<dbReference type="Proteomes" id="UP000261620">
    <property type="component" value="Unplaced"/>
</dbReference>
<dbReference type="SUPFAM" id="SSF48371">
    <property type="entry name" value="ARM repeat"/>
    <property type="match status" value="1"/>
</dbReference>
<evidence type="ECO:0000256" key="5">
    <source>
        <dbReference type="ARBA" id="ARBA00022786"/>
    </source>
</evidence>
<dbReference type="Pfam" id="PF12030">
    <property type="entry name" value="DUF3517"/>
    <property type="match status" value="1"/>
</dbReference>
<feature type="region of interest" description="Disordered" evidence="14">
    <location>
        <begin position="2651"/>
        <end position="2753"/>
    </location>
</feature>
<dbReference type="PROSITE" id="PS00972">
    <property type="entry name" value="USP_1"/>
    <property type="match status" value="1"/>
</dbReference>
<name>A0A3Q3XLA1_MOLML</name>
<organism evidence="16 17">
    <name type="scientific">Mola mola</name>
    <name type="common">Ocean sunfish</name>
    <name type="synonym">Tetraodon mola</name>
    <dbReference type="NCBI Taxonomy" id="94237"/>
    <lineage>
        <taxon>Eukaryota</taxon>
        <taxon>Metazoa</taxon>
        <taxon>Chordata</taxon>
        <taxon>Craniata</taxon>
        <taxon>Vertebrata</taxon>
        <taxon>Euteleostomi</taxon>
        <taxon>Actinopterygii</taxon>
        <taxon>Neopterygii</taxon>
        <taxon>Teleostei</taxon>
        <taxon>Neoteleostei</taxon>
        <taxon>Acanthomorphata</taxon>
        <taxon>Eupercaria</taxon>
        <taxon>Tetraodontiformes</taxon>
        <taxon>Molidae</taxon>
        <taxon>Mola</taxon>
    </lineage>
</organism>
<dbReference type="GO" id="GO:0004843">
    <property type="term" value="F:cysteine-type deubiquitinase activity"/>
    <property type="evidence" value="ECO:0007669"/>
    <property type="project" value="UniProtKB-EC"/>
</dbReference>
<proteinExistence type="inferred from homology"/>
<dbReference type="InterPro" id="IPR001394">
    <property type="entry name" value="Peptidase_C19_UCH"/>
</dbReference>
<dbReference type="STRING" id="94237.ENSMMOP00000024686"/>
<keyword evidence="4" id="KW-0645">Protease</keyword>
<evidence type="ECO:0000256" key="11">
    <source>
        <dbReference type="ARBA" id="ARBA00075200"/>
    </source>
</evidence>
<evidence type="ECO:0000256" key="8">
    <source>
        <dbReference type="ARBA" id="ARBA00053751"/>
    </source>
</evidence>
<feature type="compositionally biased region" description="Low complexity" evidence="14">
    <location>
        <begin position="2737"/>
        <end position="2750"/>
    </location>
</feature>
<dbReference type="FunFam" id="3.90.70.10:FF:000014">
    <property type="entry name" value="Ubiquitin carboxyl-terminal hydrolase 34"/>
    <property type="match status" value="1"/>
</dbReference>
<dbReference type="CDD" id="cd02659">
    <property type="entry name" value="peptidase_C19C"/>
    <property type="match status" value="1"/>
</dbReference>
<dbReference type="PROSITE" id="PS00973">
    <property type="entry name" value="USP_2"/>
    <property type="match status" value="1"/>
</dbReference>
<dbReference type="GO" id="GO:0009966">
    <property type="term" value="P:regulation of signal transduction"/>
    <property type="evidence" value="ECO:0007669"/>
    <property type="project" value="UniProtKB-ARBA"/>
</dbReference>
<feature type="compositionally biased region" description="Basic and acidic residues" evidence="14">
    <location>
        <begin position="2651"/>
        <end position="2661"/>
    </location>
</feature>
<evidence type="ECO:0000256" key="10">
    <source>
        <dbReference type="ARBA" id="ARBA00071646"/>
    </source>
</evidence>
<dbReference type="SUPFAM" id="SSF54001">
    <property type="entry name" value="Cysteine proteinases"/>
    <property type="match status" value="1"/>
</dbReference>
<evidence type="ECO:0000256" key="12">
    <source>
        <dbReference type="ARBA" id="ARBA00078965"/>
    </source>
</evidence>
<dbReference type="EC" id="3.4.19.12" evidence="3"/>
<dbReference type="InterPro" id="IPR021905">
    <property type="entry name" value="DUF3517"/>
</dbReference>
<evidence type="ECO:0000256" key="7">
    <source>
        <dbReference type="ARBA" id="ARBA00022807"/>
    </source>
</evidence>
<dbReference type="Ensembl" id="ENSMMOT00000025099.1">
    <property type="protein sequence ID" value="ENSMMOP00000024686.1"/>
    <property type="gene ID" value="ENSMMOG00000018761.1"/>
</dbReference>
<feature type="domain" description="USP" evidence="15">
    <location>
        <begin position="1256"/>
        <end position="1600"/>
    </location>
</feature>
<evidence type="ECO:0000313" key="16">
    <source>
        <dbReference type="Ensembl" id="ENSMMOP00000024686.1"/>
    </source>
</evidence>
<keyword evidence="7" id="KW-0788">Thiol protease</keyword>
<dbReference type="GO" id="GO:0005829">
    <property type="term" value="C:cytosol"/>
    <property type="evidence" value="ECO:0007669"/>
    <property type="project" value="TreeGrafter"/>
</dbReference>
<evidence type="ECO:0000256" key="2">
    <source>
        <dbReference type="ARBA" id="ARBA00009085"/>
    </source>
</evidence>
<dbReference type="InterPro" id="IPR016024">
    <property type="entry name" value="ARM-type_fold"/>
</dbReference>
<comment type="function">
    <text evidence="8">Ubiquitin hydrolase that can remove conjugated ubiquitin from AXIN1 and AXIN2, thereby acting as a regulator of Wnt signaling pathway. Acts as an activator of the Wnt signaling pathway downstream of the beta-catenin destruction complex by deubiquitinating and stabilizing AXIN1 and AXIN2, leading to promote nuclear accumulation of AXIN1 and AXIN2 and positively regulate beta-catenin (CTNBB1)-mediated transcription. Recognizes and hydrolyzes the peptide bond at the C-terminal Gly of ubiquitin. Involved in the processing of poly-ubiquitin precursors as well as that of ubiquitinated proteins.</text>
</comment>
<accession>A0A3Q3XLA1</accession>
<dbReference type="PANTHER" id="PTHR24006:SF827">
    <property type="entry name" value="UBIQUITIN CARBOXYL-TERMINAL HYDROLASE 34"/>
    <property type="match status" value="1"/>
</dbReference>
<evidence type="ECO:0000256" key="14">
    <source>
        <dbReference type="SAM" id="MobiDB-lite"/>
    </source>
</evidence>
<feature type="compositionally biased region" description="Acidic residues" evidence="14">
    <location>
        <begin position="828"/>
        <end position="838"/>
    </location>
</feature>
<reference evidence="16" key="2">
    <citation type="submission" date="2025-09" db="UniProtKB">
        <authorList>
            <consortium name="Ensembl"/>
        </authorList>
    </citation>
    <scope>IDENTIFICATION</scope>
</reference>
<feature type="region of interest" description="Disordered" evidence="14">
    <location>
        <begin position="2773"/>
        <end position="2796"/>
    </location>
</feature>
<dbReference type="GO" id="GO:0005634">
    <property type="term" value="C:nucleus"/>
    <property type="evidence" value="ECO:0007669"/>
    <property type="project" value="TreeGrafter"/>
</dbReference>
<dbReference type="OMA" id="FVAQCMN"/>
<dbReference type="InterPro" id="IPR018200">
    <property type="entry name" value="USP_CS"/>
</dbReference>
<dbReference type="GO" id="GO:0006508">
    <property type="term" value="P:proteolysis"/>
    <property type="evidence" value="ECO:0007669"/>
    <property type="project" value="UniProtKB-KW"/>
</dbReference>
<comment type="subunit">
    <text evidence="9">Interacts with AXIN1 and AXIN2.</text>
</comment>
<sequence>MILIHENRPQRSRETSAVMVASTSLEGRMRMLDTCAASSSARPDGAEPQQQSSDIGPPQMVQGPQEPPCLPRPGDFLGEAIGSELFNCRRFIGPQHHHHHHHHHHHEGNHNFVPVVTHPMVEDMLSADDVSCSSSQVSAKSEKNMADFDGEESGCEEELVQINSHAELSSHLQQHLPNLASIYHEHLVQGPTVHKHQYSSGHAVTDINLDNVCKKGNTLLWDLVQDEDAIHLSEGLINEAEKLLCSLVCWFTDRQIRMRFIEGCLDNLAHHRSVVVSLRLLPKLFGTFQQFGSSYDTHWITMWAEKELQMMKLFFDNLQHYIMEVREHRHKFALYSHSAEVQVRLQFLTCVFSTLGSPDHFRLSLEQVDILWHCLVEDAECYDDALHWFLNQVRSKDQHAMGMETYKHLFLEKMPQLKPETISMTGLNLFQHLCNLARLATSALDNASSCELCGMDQLWGIALRAQSADISRAAIQYINSYYINAGKTGLEKEQEFIRKCMESLLMASANLEKDAHSSLTSIERGLLMLKTHLEAFRRRFAYHLRQWQIEGTGISSHLKALSDKQSLPLRIVCQPAGLPDKMTIEMYPSDQVADLRAEVTHWYENLQKEQMNQQAQLQEFGQSGRQPGDFPGGLMGPVRMISSGHELTTDYDEKTLHELGFKDMQMVFVSLGAPRRERKGEGIQLPASCLPPPQKEHIPMLLLLQEPHLTALFELLEMLACFKPPSPGTEKVQESPESARCEELHLHAENLSRRVWELLMLLPTCPKMLQAFQNISDDTNGEGLCWKELLRIKSPHKLLYALEIIEALGKPNRRIHRESTGSYSDLYPDSDDSSEDQIENSKNTWSCKFVSSGGLQLLLEIFNSGILEPKDQESWTVWLLDCLACLLKLICQFAVDPADLDLAYHDVFSWSGLADSQRKRAWPGKSRKSTVEHGKGLHIPRLTEVFLSLVQGTSLIQRLINVAYTYDNLAHRVLKAQSDHRSRHEVTHYSMWLLVSWSHCSSTVKSSLADSDHLHDWLKKLTLLVPEPAVRHEACNGLYKLSLSGLEGGESINRSFLLLAASTLLKFLPDAQALKPLRVEDYEEEPLLRTGCKEYFWLLCKLIDNIHVKDASQTTLLDLDALARHLADCIRSREILDQQDGTIEDDGLTGLLRLATSVLKHKPPFKFSREGQEFLRDVHNLLFLLPSLADRAQPKCKSHAARAAAYDLLVETVKGSVENYRLLHNWVMSQHMQASHAPYKWDYWPHDDVRAECRFVGLTNLGATCYLASTIQQLYMIPEARQAVFTAKYAEDIKHKTTLLELQKMFTYLMESERKAYNPRPFCKTYTMDKQPLNTGEQKDMTEFFTDLITKIEEMSQELKNTVKTLFGGVITNNVVSLDCDHVSQTAEEFYTVRCQVADMKNIYESLDEVTIKDTLEGDNMYTCSQCGKKVRAEKRACFKKLPRILSFNTMRYTFNMVTMMKEKVNTHFSFPLRLDMTPYTEDFLMGKGERKEGFREEGEANVTESYEYDLIGVTVHTGTADGGHYYSFIRDIINPHAYKNNKWYLFNDAEVKSFDSAQLASECFGGEMTTKTYDSVTDKFMDFSFEKTHSAYMLFYKRVELEEENGKDFSFDVSPDLLEWIWHDNMQFLQDKNIFEHTYFGFMWQLCSSIPSTLPDPKAVSLMTAKLSTSFVLETFIHSKEKPTMLQWIELLTKQFNNSQAACEWFLDRMADDNWWPMQILIKCPNQIVRQMFQRLCIHVIQRLRPVHAHLYLQPAPTTSCVTRFVKTLLSIMEHGVKPHSKHLTEYFAFLYEFAKMGEEESQFLLSLQAISIMVHFYMGTKGPENPQVEVLSEEEGEEEDEEEDILSLAEEKYRPAALEKMIALIALLVEQSRSERHLTLSQSDMAALTGGKGFPFLFQHIRDGINIRQTCNLIFSLCRYNNRLAEHIVSMLFTSIAKLTPEAANPFFKLLTMLMEFAGGPPGMPSFASYILQRIWEVIEYNPSQCLDWLAVQTPRNKLAHSWVLQNMENWVERFLLAHNYPRVRTSAAYLLVSLIPSNSFRQMFRSTRSLHLPTRELPLSPDTTVVLHQVYNLLLGLLGRAKLYVDASVHGTTKLVQYFSFMTYCLISKTEKLMFSGYFMDLWNLFQPKLSEPAIATNHNKQALLSFWYNMCVDCPENVRLVVQNPVVTKNIAFNYILADHDDQEVVLFNRSMLPAYYGILRMCCEQSPAFTRQLAQHQNIQWAFKNLTPHASQYPGAVEELFNLMQLFVAQRPDMREEELDDIKQFKKTTISCYLRCLDGRSCWTTLISAFRVLLENDEDRLLVVFNRGLILMTESFNTLHMMYHEATACHVTGDLVELLSIFLSVLKATRPYLQRKDVKQALIQWQERIDFAHKLLTLLNSYSPPELRNACLDVLKELVLLSPHDFLHTLVPFLQHNHCTYHHSNIPMSFGPYLPCRENIKLMGAKNNIRPPRPELNMCLLPSMVESNNVRQDICPSEPSGVLIAYEGLPLHLALFPKLWTELCQSQAVLAKTCVKLLCEDPAFSEYIKCILMDERTFLNNSVVYSFLTCFLHKVQVLSGPSCSNLIGVLVTNLLNEQSNLQPELAAHRLELSKTSGLLNADLRALVLLLSVQPPQVLDPALCPALQELLGRCRVCVQQRSALELEAKDHKAKAEDEGATPVKRRRVSSDDDRSKPDHQEALTPASTSDTETRDSSSLIDPGTEQDPPSPDPAPASSANQDSSPKEEKMEASSSSSSSFSSSSSSLLQEAVEGFISAPPLSEDATFSSALGLVGEEPDAPSSQVLASAGPPPDMLDTLYRTVEATIAIVTKLSVKGPPSL</sequence>
<evidence type="ECO:0000259" key="15">
    <source>
        <dbReference type="PROSITE" id="PS50235"/>
    </source>
</evidence>
<protein>
    <recommendedName>
        <fullName evidence="10">Ubiquitin carboxyl-terminal hydrolase 34</fullName>
        <ecNumber evidence="3">3.4.19.12</ecNumber>
    </recommendedName>
    <alternativeName>
        <fullName evidence="13">Deubiquitinating enzyme 34</fullName>
    </alternativeName>
    <alternativeName>
        <fullName evidence="11">Ubiquitin thioesterase 34</fullName>
    </alternativeName>
    <alternativeName>
        <fullName evidence="12">Ubiquitin-specific-processing protease 34</fullName>
    </alternativeName>
</protein>
<dbReference type="InterPro" id="IPR038765">
    <property type="entry name" value="Papain-like_cys_pep_sf"/>
</dbReference>
<feature type="region of interest" description="Disordered" evidence="14">
    <location>
        <begin position="819"/>
        <end position="838"/>
    </location>
</feature>
<evidence type="ECO:0000256" key="13">
    <source>
        <dbReference type="ARBA" id="ARBA00082193"/>
    </source>
</evidence>
<keyword evidence="5" id="KW-0833">Ubl conjugation pathway</keyword>
<keyword evidence="6" id="KW-0378">Hydrolase</keyword>
<dbReference type="GO" id="GO:0016579">
    <property type="term" value="P:protein deubiquitination"/>
    <property type="evidence" value="ECO:0007669"/>
    <property type="project" value="InterPro"/>
</dbReference>
<dbReference type="Gene3D" id="3.90.70.10">
    <property type="entry name" value="Cysteine proteinases"/>
    <property type="match status" value="1"/>
</dbReference>
<dbReference type="Pfam" id="PF00443">
    <property type="entry name" value="UCH"/>
    <property type="match status" value="1"/>
</dbReference>
<feature type="compositionally biased region" description="Basic and acidic residues" evidence="14">
    <location>
        <begin position="2672"/>
        <end position="2685"/>
    </location>
</feature>
<reference evidence="16" key="1">
    <citation type="submission" date="2025-08" db="UniProtKB">
        <authorList>
            <consortium name="Ensembl"/>
        </authorList>
    </citation>
    <scope>IDENTIFICATION</scope>
</reference>
<evidence type="ECO:0000256" key="1">
    <source>
        <dbReference type="ARBA" id="ARBA00000707"/>
    </source>
</evidence>
<dbReference type="PANTHER" id="PTHR24006">
    <property type="entry name" value="UBIQUITIN CARBOXYL-TERMINAL HYDROLASE"/>
    <property type="match status" value="1"/>
</dbReference>
<keyword evidence="17" id="KW-1185">Reference proteome</keyword>
<evidence type="ECO:0000256" key="3">
    <source>
        <dbReference type="ARBA" id="ARBA00012759"/>
    </source>
</evidence>
<evidence type="ECO:0000256" key="6">
    <source>
        <dbReference type="ARBA" id="ARBA00022801"/>
    </source>
</evidence>
<dbReference type="InterPro" id="IPR028889">
    <property type="entry name" value="USP"/>
</dbReference>
<evidence type="ECO:0000256" key="4">
    <source>
        <dbReference type="ARBA" id="ARBA00022670"/>
    </source>
</evidence>
<dbReference type="InterPro" id="IPR050164">
    <property type="entry name" value="Peptidase_C19"/>
</dbReference>
<evidence type="ECO:0000256" key="9">
    <source>
        <dbReference type="ARBA" id="ARBA00064116"/>
    </source>
</evidence>
<evidence type="ECO:0000313" key="17">
    <source>
        <dbReference type="Proteomes" id="UP000261620"/>
    </source>
</evidence>
<dbReference type="PROSITE" id="PS50235">
    <property type="entry name" value="USP_3"/>
    <property type="match status" value="1"/>
</dbReference>
<comment type="similarity">
    <text evidence="2">Belongs to the peptidase C19 family.</text>
</comment>
<feature type="region of interest" description="Disordered" evidence="14">
    <location>
        <begin position="35"/>
        <end position="76"/>
    </location>
</feature>
<comment type="catalytic activity">
    <reaction evidence="1">
        <text>Thiol-dependent hydrolysis of ester, thioester, amide, peptide and isopeptide bonds formed by the C-terminal Gly of ubiquitin (a 76-residue protein attached to proteins as an intracellular targeting signal).</text>
        <dbReference type="EC" id="3.4.19.12"/>
    </reaction>
</comment>